<dbReference type="AlphaFoldDB" id="A0A2N9Y7T1"/>
<gene>
    <name evidence="2" type="ORF">CER18_09690</name>
</gene>
<evidence type="ECO:0000313" key="2">
    <source>
        <dbReference type="EMBL" id="PIT67764.1"/>
    </source>
</evidence>
<protein>
    <recommendedName>
        <fullName evidence="1">Trimeric autotransporter adhesin YadA-like stalk domain-containing protein</fullName>
    </recommendedName>
</protein>
<feature type="domain" description="Trimeric autotransporter adhesin YadA-like stalk" evidence="1">
    <location>
        <begin position="212"/>
        <end position="249"/>
    </location>
</feature>
<dbReference type="EMBL" id="NJGE01000076">
    <property type="protein sequence ID" value="PIT67764.1"/>
    <property type="molecule type" value="Genomic_DNA"/>
</dbReference>
<dbReference type="InterPro" id="IPR011049">
    <property type="entry name" value="Serralysin-like_metalloprot_C"/>
</dbReference>
<dbReference type="InterPro" id="IPR008635">
    <property type="entry name" value="Coiled_stalk_dom"/>
</dbReference>
<reference evidence="2 3" key="1">
    <citation type="submission" date="2017-06" db="EMBL/GenBank/DDBJ databases">
        <title>Draft genome of Bartonella tribocorum strain L103, isolated from a rodent in Laos.</title>
        <authorList>
            <person name="Hadjadj L."/>
            <person name="Jiyipong T."/>
            <person name="Morand S."/>
            <person name="Diene S.M."/>
            <person name="Rolain J.-M."/>
        </authorList>
    </citation>
    <scope>NUCLEOTIDE SEQUENCE [LARGE SCALE GENOMIC DNA]</scope>
    <source>
        <strain evidence="2 3">L103</strain>
    </source>
</reference>
<dbReference type="Proteomes" id="UP000229839">
    <property type="component" value="Unassembled WGS sequence"/>
</dbReference>
<proteinExistence type="predicted"/>
<evidence type="ECO:0000259" key="1">
    <source>
        <dbReference type="Pfam" id="PF05662"/>
    </source>
</evidence>
<organism evidence="2 3">
    <name type="scientific">Bartonella tribocorum</name>
    <dbReference type="NCBI Taxonomy" id="85701"/>
    <lineage>
        <taxon>Bacteria</taxon>
        <taxon>Pseudomonadati</taxon>
        <taxon>Pseudomonadota</taxon>
        <taxon>Alphaproteobacteria</taxon>
        <taxon>Hyphomicrobiales</taxon>
        <taxon>Bartonellaceae</taxon>
        <taxon>Bartonella</taxon>
    </lineage>
</organism>
<sequence length="328" mass="34581">MAAGDKVEEKSYDNVAAAFEGVGSSFTNLHNEVTNAVTNINKHINDVVSDSLVKQDDATKIIKIGAEKGGTSISIANSGDAARTLTGVKAGELTETSTDAVNGSQLFATNQNVTTVTNDLKTVSDNTSKYLGGGSDVLKGVAPTYTVEGKSYQSVADAFGGVDHSFTELHKEIKQNTNEVSENVKQNALLWSDNDHAFVATHGTEGDKKNSKITSLANGSVTKDSTDAITGSQLYSMNSTLANYFGGGAEYKDGKWTAPNFKVTQFSGDGKSSEETYNNVADAFGGVNSSFKGLHNEMTNAVTNINNQISQVVSDSLVKQDATTNLIT</sequence>
<evidence type="ECO:0000313" key="3">
    <source>
        <dbReference type="Proteomes" id="UP000229839"/>
    </source>
</evidence>
<name>A0A2N9Y7T1_9HYPH</name>
<feature type="non-terminal residue" evidence="2">
    <location>
        <position position="328"/>
    </location>
</feature>
<comment type="caution">
    <text evidence="2">The sequence shown here is derived from an EMBL/GenBank/DDBJ whole genome shotgun (WGS) entry which is preliminary data.</text>
</comment>
<dbReference type="Gene3D" id="1.20.5.170">
    <property type="match status" value="2"/>
</dbReference>
<dbReference type="SUPFAM" id="SSF101967">
    <property type="entry name" value="Adhesin YadA, collagen-binding domain"/>
    <property type="match status" value="1"/>
</dbReference>
<feature type="domain" description="Trimeric autotransporter adhesin YadA-like stalk" evidence="1">
    <location>
        <begin position="85"/>
        <end position="128"/>
    </location>
</feature>
<dbReference type="Pfam" id="PF05662">
    <property type="entry name" value="YadA_stalk"/>
    <property type="match status" value="2"/>
</dbReference>
<dbReference type="Gene3D" id="6.10.250.2030">
    <property type="match status" value="2"/>
</dbReference>
<accession>A0A2N9Y7T1</accession>
<dbReference type="GO" id="GO:0019867">
    <property type="term" value="C:outer membrane"/>
    <property type="evidence" value="ECO:0007669"/>
    <property type="project" value="InterPro"/>
</dbReference>